<accession>A0ABQ6MCE1</accession>
<keyword evidence="7 8" id="KW-0472">Membrane</keyword>
<gene>
    <name evidence="11" type="ORF">TeGR_g14045</name>
</gene>
<dbReference type="Proteomes" id="UP001165060">
    <property type="component" value="Unassembled WGS sequence"/>
</dbReference>
<keyword evidence="12" id="KW-1185">Reference proteome</keyword>
<evidence type="ECO:0000256" key="6">
    <source>
        <dbReference type="ARBA" id="ARBA00022989"/>
    </source>
</evidence>
<dbReference type="PROSITE" id="PS00018">
    <property type="entry name" value="EF_HAND_1"/>
    <property type="match status" value="2"/>
</dbReference>
<evidence type="ECO:0000256" key="3">
    <source>
        <dbReference type="ARBA" id="ARBA00022692"/>
    </source>
</evidence>
<dbReference type="Gene3D" id="1.10.238.10">
    <property type="entry name" value="EF-hand"/>
    <property type="match status" value="2"/>
</dbReference>
<evidence type="ECO:0000259" key="10">
    <source>
        <dbReference type="PROSITE" id="PS50222"/>
    </source>
</evidence>
<proteinExistence type="inferred from homology"/>
<evidence type="ECO:0000256" key="1">
    <source>
        <dbReference type="ARBA" id="ARBA00004448"/>
    </source>
</evidence>
<dbReference type="InterPro" id="IPR023395">
    <property type="entry name" value="MCP_dom_sf"/>
</dbReference>
<dbReference type="PROSITE" id="PS50920">
    <property type="entry name" value="SOLCAR"/>
    <property type="match status" value="3"/>
</dbReference>
<dbReference type="InterPro" id="IPR002067">
    <property type="entry name" value="MCP"/>
</dbReference>
<evidence type="ECO:0000313" key="11">
    <source>
        <dbReference type="EMBL" id="GMI23684.1"/>
    </source>
</evidence>
<dbReference type="PRINTS" id="PR00926">
    <property type="entry name" value="MITOCARRIER"/>
</dbReference>
<organism evidence="11 12">
    <name type="scientific">Tetraparma gracilis</name>
    <dbReference type="NCBI Taxonomy" id="2962635"/>
    <lineage>
        <taxon>Eukaryota</taxon>
        <taxon>Sar</taxon>
        <taxon>Stramenopiles</taxon>
        <taxon>Ochrophyta</taxon>
        <taxon>Bolidophyceae</taxon>
        <taxon>Parmales</taxon>
        <taxon>Triparmaceae</taxon>
        <taxon>Tetraparma</taxon>
    </lineage>
</organism>
<dbReference type="SUPFAM" id="SSF47473">
    <property type="entry name" value="EF-hand"/>
    <property type="match status" value="1"/>
</dbReference>
<feature type="domain" description="EF-hand" evidence="10">
    <location>
        <begin position="111"/>
        <end position="146"/>
    </location>
</feature>
<evidence type="ECO:0000313" key="12">
    <source>
        <dbReference type="Proteomes" id="UP001165060"/>
    </source>
</evidence>
<feature type="repeat" description="Solcar" evidence="8">
    <location>
        <begin position="360"/>
        <end position="439"/>
    </location>
</feature>
<evidence type="ECO:0000256" key="9">
    <source>
        <dbReference type="RuleBase" id="RU000488"/>
    </source>
</evidence>
<comment type="subcellular location">
    <subcellularLocation>
        <location evidence="1">Mitochondrion inner membrane</location>
        <topology evidence="1">Multi-pass membrane protein</topology>
    </subcellularLocation>
</comment>
<feature type="domain" description="EF-hand" evidence="10">
    <location>
        <begin position="9"/>
        <end position="44"/>
    </location>
</feature>
<protein>
    <recommendedName>
        <fullName evidence="10">EF-hand domain-containing protein</fullName>
    </recommendedName>
</protein>
<keyword evidence="3 8" id="KW-0812">Transmembrane</keyword>
<sequence>MPSPPPPRATKDELLAVFSEHDSDNSSTMSITELSAALSSLSISLPNSKLSEILSTYDADGSGDLTFVEFEAIFSSARLQSVFSSIDSDDSGLISLDELAQALKALGYKNLSKPQVKGILGKVDADGSGEISFKEFEAFFKFVPAASLASIAEMLVDGVTIDCGSDIAPAVSSPDTPWYYGFCGGLGGVLSRTLTAPMEKVKLVAQTSSSRVSILGELQKTYRTAGFRGLFAGNLANVVRVFPMATIVTVCYQQGLKLTPADSEFDAMEPIYRGGVAAIAGCVGQLATYPIDVIRLRQSVDPSKYGSMSATMGAIVKEGGYGALYRGLAPTLMSVAPFLACQMACADAAKAKIAEAGAELTTPLMMLVGGTAGIAAQTVVYPLDVLRRRMQVAGGGAAGNANVLSDSTWTAMQQVVRREGFRTLFSGIVPTASSAKPVK</sequence>
<comment type="similarity">
    <text evidence="9">Belongs to the mitochondrial carrier (TC 2.A.29) family.</text>
</comment>
<dbReference type="PANTHER" id="PTHR24089">
    <property type="entry name" value="SOLUTE CARRIER FAMILY 25"/>
    <property type="match status" value="1"/>
</dbReference>
<dbReference type="Pfam" id="PF13499">
    <property type="entry name" value="EF-hand_7"/>
    <property type="match status" value="2"/>
</dbReference>
<dbReference type="SMART" id="SM00054">
    <property type="entry name" value="EFh"/>
    <property type="match status" value="4"/>
</dbReference>
<evidence type="ECO:0000256" key="4">
    <source>
        <dbReference type="ARBA" id="ARBA00022737"/>
    </source>
</evidence>
<dbReference type="Gene3D" id="1.50.40.10">
    <property type="entry name" value="Mitochondrial carrier domain"/>
    <property type="match status" value="1"/>
</dbReference>
<evidence type="ECO:0000256" key="8">
    <source>
        <dbReference type="PROSITE-ProRule" id="PRU00282"/>
    </source>
</evidence>
<keyword evidence="5" id="KW-0106">Calcium</keyword>
<dbReference type="Pfam" id="PF00153">
    <property type="entry name" value="Mito_carr"/>
    <property type="match status" value="3"/>
</dbReference>
<keyword evidence="6" id="KW-1133">Transmembrane helix</keyword>
<reference evidence="11 12" key="1">
    <citation type="journal article" date="2023" name="Commun. Biol.">
        <title>Genome analysis of Parmales, the sister group of diatoms, reveals the evolutionary specialization of diatoms from phago-mixotrophs to photoautotrophs.</title>
        <authorList>
            <person name="Ban H."/>
            <person name="Sato S."/>
            <person name="Yoshikawa S."/>
            <person name="Yamada K."/>
            <person name="Nakamura Y."/>
            <person name="Ichinomiya M."/>
            <person name="Sato N."/>
            <person name="Blanc-Mathieu R."/>
            <person name="Endo H."/>
            <person name="Kuwata A."/>
            <person name="Ogata H."/>
        </authorList>
    </citation>
    <scope>NUCLEOTIDE SEQUENCE [LARGE SCALE GENOMIC DNA]</scope>
</reference>
<keyword evidence="4" id="KW-0677">Repeat</keyword>
<dbReference type="EMBL" id="BRYB01001344">
    <property type="protein sequence ID" value="GMI23684.1"/>
    <property type="molecule type" value="Genomic_DNA"/>
</dbReference>
<dbReference type="InterPro" id="IPR002048">
    <property type="entry name" value="EF_hand_dom"/>
</dbReference>
<dbReference type="InterPro" id="IPR018108">
    <property type="entry name" value="MCP_transmembrane"/>
</dbReference>
<evidence type="ECO:0000256" key="7">
    <source>
        <dbReference type="ARBA" id="ARBA00023136"/>
    </source>
</evidence>
<feature type="repeat" description="Solcar" evidence="8">
    <location>
        <begin position="268"/>
        <end position="352"/>
    </location>
</feature>
<name>A0ABQ6MCE1_9STRA</name>
<keyword evidence="2 9" id="KW-0813">Transport</keyword>
<evidence type="ECO:0000256" key="5">
    <source>
        <dbReference type="ARBA" id="ARBA00022837"/>
    </source>
</evidence>
<dbReference type="PROSITE" id="PS50222">
    <property type="entry name" value="EF_HAND_2"/>
    <property type="match status" value="3"/>
</dbReference>
<comment type="caution">
    <text evidence="11">The sequence shown here is derived from an EMBL/GenBank/DDBJ whole genome shotgun (WGS) entry which is preliminary data.</text>
</comment>
<evidence type="ECO:0000256" key="2">
    <source>
        <dbReference type="ARBA" id="ARBA00022448"/>
    </source>
</evidence>
<feature type="repeat" description="Solcar" evidence="8">
    <location>
        <begin position="175"/>
        <end position="258"/>
    </location>
</feature>
<feature type="domain" description="EF-hand" evidence="10">
    <location>
        <begin position="74"/>
        <end position="109"/>
    </location>
</feature>
<dbReference type="InterPro" id="IPR011992">
    <property type="entry name" value="EF-hand-dom_pair"/>
</dbReference>
<dbReference type="InterPro" id="IPR018247">
    <property type="entry name" value="EF_Hand_1_Ca_BS"/>
</dbReference>
<dbReference type="SUPFAM" id="SSF103506">
    <property type="entry name" value="Mitochondrial carrier"/>
    <property type="match status" value="1"/>
</dbReference>